<dbReference type="InterPro" id="IPR001304">
    <property type="entry name" value="C-type_lectin-like"/>
</dbReference>
<dbReference type="Proteomes" id="UP000596742">
    <property type="component" value="Unassembled WGS sequence"/>
</dbReference>
<sequence length="136" mass="15322">MTVPPSCTNCYSYATSTYTVFEDQVDWKTARDNCYSIGGKLAELETKGENDFIKNTLTVRNSSAADAYFLGGYKLNPSDGFRWISTPSQSWTFKDFGTDEPSNPTEMCLGSFLSIGFQWADVPCDWLRSYICEFSD</sequence>
<feature type="domain" description="C-type lectin" evidence="2">
    <location>
        <begin position="13"/>
        <end position="133"/>
    </location>
</feature>
<dbReference type="InterPro" id="IPR050111">
    <property type="entry name" value="C-type_lectin/snaclec_domain"/>
</dbReference>
<dbReference type="InterPro" id="IPR016186">
    <property type="entry name" value="C-type_lectin-like/link_sf"/>
</dbReference>
<keyword evidence="1" id="KW-1015">Disulfide bond</keyword>
<evidence type="ECO:0000259" key="2">
    <source>
        <dbReference type="PROSITE" id="PS50041"/>
    </source>
</evidence>
<dbReference type="Gene3D" id="3.10.100.10">
    <property type="entry name" value="Mannose-Binding Protein A, subunit A"/>
    <property type="match status" value="1"/>
</dbReference>
<dbReference type="Pfam" id="PF00059">
    <property type="entry name" value="Lectin_C"/>
    <property type="match status" value="1"/>
</dbReference>
<protein>
    <recommendedName>
        <fullName evidence="2">C-type lectin domain-containing protein</fullName>
    </recommendedName>
</protein>
<dbReference type="PROSITE" id="PS50041">
    <property type="entry name" value="C_TYPE_LECTIN_2"/>
    <property type="match status" value="1"/>
</dbReference>
<dbReference type="AlphaFoldDB" id="A0A8B6DIV6"/>
<accession>A0A8B6DIV6</accession>
<dbReference type="PROSITE" id="PS00615">
    <property type="entry name" value="C_TYPE_LECTIN_1"/>
    <property type="match status" value="1"/>
</dbReference>
<dbReference type="SMART" id="SM00034">
    <property type="entry name" value="CLECT"/>
    <property type="match status" value="1"/>
</dbReference>
<organism evidence="3 4">
    <name type="scientific">Mytilus galloprovincialis</name>
    <name type="common">Mediterranean mussel</name>
    <dbReference type="NCBI Taxonomy" id="29158"/>
    <lineage>
        <taxon>Eukaryota</taxon>
        <taxon>Metazoa</taxon>
        <taxon>Spiralia</taxon>
        <taxon>Lophotrochozoa</taxon>
        <taxon>Mollusca</taxon>
        <taxon>Bivalvia</taxon>
        <taxon>Autobranchia</taxon>
        <taxon>Pteriomorphia</taxon>
        <taxon>Mytilida</taxon>
        <taxon>Mytiloidea</taxon>
        <taxon>Mytilidae</taxon>
        <taxon>Mytilinae</taxon>
        <taxon>Mytilus</taxon>
    </lineage>
</organism>
<dbReference type="CDD" id="cd00037">
    <property type="entry name" value="CLECT"/>
    <property type="match status" value="1"/>
</dbReference>
<keyword evidence="4" id="KW-1185">Reference proteome</keyword>
<name>A0A8B6DIV6_MYTGA</name>
<evidence type="ECO:0000313" key="3">
    <source>
        <dbReference type="EMBL" id="VDI19113.1"/>
    </source>
</evidence>
<dbReference type="SUPFAM" id="SSF56436">
    <property type="entry name" value="C-type lectin-like"/>
    <property type="match status" value="1"/>
</dbReference>
<evidence type="ECO:0000313" key="4">
    <source>
        <dbReference type="Proteomes" id="UP000596742"/>
    </source>
</evidence>
<dbReference type="InterPro" id="IPR016187">
    <property type="entry name" value="CTDL_fold"/>
</dbReference>
<gene>
    <name evidence="3" type="ORF">MGAL_10B052699</name>
</gene>
<dbReference type="OrthoDB" id="6051775at2759"/>
<proteinExistence type="predicted"/>
<comment type="caution">
    <text evidence="3">The sequence shown here is derived from an EMBL/GenBank/DDBJ whole genome shotgun (WGS) entry which is preliminary data.</text>
</comment>
<dbReference type="InterPro" id="IPR018378">
    <property type="entry name" value="C-type_lectin_CS"/>
</dbReference>
<dbReference type="PANTHER" id="PTHR22803">
    <property type="entry name" value="MANNOSE, PHOSPHOLIPASE, LECTIN RECEPTOR RELATED"/>
    <property type="match status" value="1"/>
</dbReference>
<dbReference type="EMBL" id="UYJE01003416">
    <property type="protein sequence ID" value="VDI19113.1"/>
    <property type="molecule type" value="Genomic_DNA"/>
</dbReference>
<evidence type="ECO:0000256" key="1">
    <source>
        <dbReference type="ARBA" id="ARBA00023157"/>
    </source>
</evidence>
<reference evidence="3" key="1">
    <citation type="submission" date="2018-11" db="EMBL/GenBank/DDBJ databases">
        <authorList>
            <person name="Alioto T."/>
            <person name="Alioto T."/>
        </authorList>
    </citation>
    <scope>NUCLEOTIDE SEQUENCE</scope>
</reference>